<organism evidence="4 5">
    <name type="scientific">Methylobrevis pamukkalensis</name>
    <dbReference type="NCBI Taxonomy" id="1439726"/>
    <lineage>
        <taxon>Bacteria</taxon>
        <taxon>Pseudomonadati</taxon>
        <taxon>Pseudomonadota</taxon>
        <taxon>Alphaproteobacteria</taxon>
        <taxon>Hyphomicrobiales</taxon>
        <taxon>Pleomorphomonadaceae</taxon>
        <taxon>Methylobrevis</taxon>
    </lineage>
</organism>
<keyword evidence="5" id="KW-1185">Reference proteome</keyword>
<gene>
    <name evidence="4" type="primary">fabG_8</name>
    <name evidence="4" type="ORF">A6302_03645</name>
</gene>
<evidence type="ECO:0000259" key="3">
    <source>
        <dbReference type="SMART" id="SM00822"/>
    </source>
</evidence>
<dbReference type="AlphaFoldDB" id="A0A1E3GY90"/>
<accession>A0A1E3GY90</accession>
<protein>
    <submittedName>
        <fullName evidence="4">3-oxoacyl-[acyl-carrier-protein] reductase FabG</fullName>
        <ecNumber evidence="4">1.1.1.100</ecNumber>
    </submittedName>
</protein>
<evidence type="ECO:0000256" key="2">
    <source>
        <dbReference type="ARBA" id="ARBA00023002"/>
    </source>
</evidence>
<dbReference type="InterPro" id="IPR057326">
    <property type="entry name" value="KR_dom"/>
</dbReference>
<dbReference type="CDD" id="cd05233">
    <property type="entry name" value="SDR_c"/>
    <property type="match status" value="1"/>
</dbReference>
<name>A0A1E3GY90_9HYPH</name>
<evidence type="ECO:0000256" key="1">
    <source>
        <dbReference type="ARBA" id="ARBA00006484"/>
    </source>
</evidence>
<comment type="caution">
    <text evidence="4">The sequence shown here is derived from an EMBL/GenBank/DDBJ whole genome shotgun (WGS) entry which is preliminary data.</text>
</comment>
<reference evidence="4 5" key="1">
    <citation type="submission" date="2016-07" db="EMBL/GenBank/DDBJ databases">
        <title>Draft Genome Sequence of Methylobrevis pamukkalensis PK2.</title>
        <authorList>
            <person name="Vasilenko O.V."/>
            <person name="Doronina N.V."/>
            <person name="Shmareva M.N."/>
            <person name="Tarlachkov S.V."/>
            <person name="Mustakhimov I."/>
            <person name="Trotsenko Y.A."/>
        </authorList>
    </citation>
    <scope>NUCLEOTIDE SEQUENCE [LARGE SCALE GENOMIC DNA]</scope>
    <source>
        <strain evidence="4 5">PK2</strain>
    </source>
</reference>
<dbReference type="PANTHER" id="PTHR43639">
    <property type="entry name" value="OXIDOREDUCTASE, SHORT-CHAIN DEHYDROGENASE/REDUCTASE FAMILY (AFU_ORTHOLOGUE AFUA_5G02870)"/>
    <property type="match status" value="1"/>
</dbReference>
<dbReference type="GO" id="GO:0004316">
    <property type="term" value="F:3-oxoacyl-[acyl-carrier-protein] reductase (NADPH) activity"/>
    <property type="evidence" value="ECO:0007669"/>
    <property type="project" value="UniProtKB-EC"/>
</dbReference>
<evidence type="ECO:0000313" key="5">
    <source>
        <dbReference type="Proteomes" id="UP000094622"/>
    </source>
</evidence>
<dbReference type="PROSITE" id="PS00061">
    <property type="entry name" value="ADH_SHORT"/>
    <property type="match status" value="1"/>
</dbReference>
<dbReference type="InterPro" id="IPR036291">
    <property type="entry name" value="NAD(P)-bd_dom_sf"/>
</dbReference>
<dbReference type="PANTHER" id="PTHR43639:SF1">
    <property type="entry name" value="SHORT-CHAIN DEHYDROGENASE_REDUCTASE FAMILY PROTEIN"/>
    <property type="match status" value="1"/>
</dbReference>
<dbReference type="InterPro" id="IPR020904">
    <property type="entry name" value="Sc_DH/Rdtase_CS"/>
</dbReference>
<dbReference type="InterPro" id="IPR002347">
    <property type="entry name" value="SDR_fam"/>
</dbReference>
<dbReference type="SUPFAM" id="SSF51735">
    <property type="entry name" value="NAD(P)-binding Rossmann-fold domains"/>
    <property type="match status" value="1"/>
</dbReference>
<dbReference type="FunFam" id="3.40.50.720:FF:000084">
    <property type="entry name" value="Short-chain dehydrogenase reductase"/>
    <property type="match status" value="1"/>
</dbReference>
<dbReference type="PRINTS" id="PR00080">
    <property type="entry name" value="SDRFAMILY"/>
</dbReference>
<sequence>MTVLDEPERTGPDLIDLDETDLEETGTAIMAASVAPAFAPDLFLGRRIVVTGAARGIGAAVARGLLDLGAEVCAHAGRVMPAADDDLFADLPEAQRARLQVVAADLSTLDGVETFLAAVIERMPAIDGLVNNAGTMIGRIPATETDAAAYARVVDLNARSVVLVTHGLLPLLTDGASIVNTTSISARTGGSPGSSLYSAAKAFVATYTRSLAKELGPRRIRVNAVSPGTIDTAFHERYSSREKLAATAKAIPLERLGTPQDCAGAYLYLLANELSGYVTGQSLEVNGGQLLA</sequence>
<dbReference type="Gene3D" id="3.40.50.720">
    <property type="entry name" value="NAD(P)-binding Rossmann-like Domain"/>
    <property type="match status" value="1"/>
</dbReference>
<proteinExistence type="inferred from homology"/>
<dbReference type="SMART" id="SM00822">
    <property type="entry name" value="PKS_KR"/>
    <property type="match status" value="1"/>
</dbReference>
<feature type="domain" description="Ketoreductase" evidence="3">
    <location>
        <begin position="46"/>
        <end position="228"/>
    </location>
</feature>
<dbReference type="Pfam" id="PF13561">
    <property type="entry name" value="adh_short_C2"/>
    <property type="match status" value="1"/>
</dbReference>
<dbReference type="PRINTS" id="PR00081">
    <property type="entry name" value="GDHRDH"/>
</dbReference>
<dbReference type="Proteomes" id="UP000094622">
    <property type="component" value="Unassembled WGS sequence"/>
</dbReference>
<dbReference type="EC" id="1.1.1.100" evidence="4"/>
<comment type="similarity">
    <text evidence="1">Belongs to the short-chain dehydrogenases/reductases (SDR) family.</text>
</comment>
<evidence type="ECO:0000313" key="4">
    <source>
        <dbReference type="EMBL" id="ODN69049.1"/>
    </source>
</evidence>
<dbReference type="EMBL" id="MCRJ01000113">
    <property type="protein sequence ID" value="ODN69049.1"/>
    <property type="molecule type" value="Genomic_DNA"/>
</dbReference>
<keyword evidence="2 4" id="KW-0560">Oxidoreductase</keyword>